<feature type="region of interest" description="Disordered" evidence="1">
    <location>
        <begin position="1"/>
        <end position="58"/>
    </location>
</feature>
<organism evidence="3 4">
    <name type="scientific">Glycomyces albidus</name>
    <dbReference type="NCBI Taxonomy" id="2656774"/>
    <lineage>
        <taxon>Bacteria</taxon>
        <taxon>Bacillati</taxon>
        <taxon>Actinomycetota</taxon>
        <taxon>Actinomycetes</taxon>
        <taxon>Glycomycetales</taxon>
        <taxon>Glycomycetaceae</taxon>
        <taxon>Glycomyces</taxon>
    </lineage>
</organism>
<proteinExistence type="predicted"/>
<sequence length="83" mass="8949">MSQAGWRKSSRSGGAQDSGCVEARVAPWRKSRRSSGAQDSACVEARPASSGFQVRDSKLGDASPVFDLERTDFTSLLRAAERD</sequence>
<dbReference type="Proteomes" id="UP000477750">
    <property type="component" value="Unassembled WGS sequence"/>
</dbReference>
<dbReference type="InterPro" id="IPR007278">
    <property type="entry name" value="DUF397"/>
</dbReference>
<feature type="domain" description="DUF397" evidence="2">
    <location>
        <begin position="26"/>
        <end position="80"/>
    </location>
</feature>
<dbReference type="Pfam" id="PF04149">
    <property type="entry name" value="DUF397"/>
    <property type="match status" value="2"/>
</dbReference>
<accession>A0A6L5G495</accession>
<comment type="caution">
    <text evidence="3">The sequence shown here is derived from an EMBL/GenBank/DDBJ whole genome shotgun (WGS) entry which is preliminary data.</text>
</comment>
<name>A0A6L5G495_9ACTN</name>
<dbReference type="EMBL" id="WIAO01000002">
    <property type="protein sequence ID" value="MQM24449.1"/>
    <property type="molecule type" value="Genomic_DNA"/>
</dbReference>
<dbReference type="RefSeq" id="WP_153023628.1">
    <property type="nucleotide sequence ID" value="NZ_WIAO01000002.1"/>
</dbReference>
<reference evidence="3 4" key="1">
    <citation type="submission" date="2019-10" db="EMBL/GenBank/DDBJ databases">
        <title>Glycomyces albidus sp. nov., a novel actinomycete isolated from rhizosphere soil of wheat (Triticum aestivum L.).</title>
        <authorList>
            <person name="Qian L."/>
        </authorList>
    </citation>
    <scope>NUCLEOTIDE SEQUENCE [LARGE SCALE GENOMIC DNA]</scope>
    <source>
        <strain evidence="3 4">NEAU-7082</strain>
    </source>
</reference>
<evidence type="ECO:0000313" key="3">
    <source>
        <dbReference type="EMBL" id="MQM24449.1"/>
    </source>
</evidence>
<evidence type="ECO:0000256" key="1">
    <source>
        <dbReference type="SAM" id="MobiDB-lite"/>
    </source>
</evidence>
<keyword evidence="4" id="KW-1185">Reference proteome</keyword>
<feature type="domain" description="DUF397" evidence="2">
    <location>
        <begin position="4"/>
        <end position="24"/>
    </location>
</feature>
<gene>
    <name evidence="3" type="ORF">GFD30_02460</name>
</gene>
<evidence type="ECO:0000259" key="2">
    <source>
        <dbReference type="Pfam" id="PF04149"/>
    </source>
</evidence>
<dbReference type="AlphaFoldDB" id="A0A6L5G495"/>
<protein>
    <submittedName>
        <fullName evidence="3">DUF397 domain-containing protein</fullName>
    </submittedName>
</protein>
<evidence type="ECO:0000313" key="4">
    <source>
        <dbReference type="Proteomes" id="UP000477750"/>
    </source>
</evidence>